<evidence type="ECO:0000313" key="3">
    <source>
        <dbReference type="Proteomes" id="UP001054857"/>
    </source>
</evidence>
<feature type="non-terminal residue" evidence="2">
    <location>
        <position position="1"/>
    </location>
</feature>
<reference evidence="2 3" key="1">
    <citation type="journal article" date="2021" name="Sci. Rep.">
        <title>Genome sequencing of the multicellular alga Astrephomene provides insights into convergent evolution of germ-soma differentiation.</title>
        <authorList>
            <person name="Yamashita S."/>
            <person name="Yamamoto K."/>
            <person name="Matsuzaki R."/>
            <person name="Suzuki S."/>
            <person name="Yamaguchi H."/>
            <person name="Hirooka S."/>
            <person name="Minakuchi Y."/>
            <person name="Miyagishima S."/>
            <person name="Kawachi M."/>
            <person name="Toyoda A."/>
            <person name="Nozaki H."/>
        </authorList>
    </citation>
    <scope>NUCLEOTIDE SEQUENCE [LARGE SCALE GENOMIC DNA]</scope>
    <source>
        <strain evidence="2 3">NIES-4017</strain>
    </source>
</reference>
<accession>A0AAD3DMK0</accession>
<gene>
    <name evidence="2" type="ORF">Agub_g4255</name>
</gene>
<evidence type="ECO:0000313" key="2">
    <source>
        <dbReference type="EMBL" id="GFR43212.1"/>
    </source>
</evidence>
<dbReference type="EMBL" id="BMAR01000005">
    <property type="protein sequence ID" value="GFR43212.1"/>
    <property type="molecule type" value="Genomic_DNA"/>
</dbReference>
<comment type="caution">
    <text evidence="2">The sequence shown here is derived from an EMBL/GenBank/DDBJ whole genome shotgun (WGS) entry which is preliminary data.</text>
</comment>
<keyword evidence="3" id="KW-1185">Reference proteome</keyword>
<dbReference type="AlphaFoldDB" id="A0AAD3DMK0"/>
<feature type="region of interest" description="Disordered" evidence="1">
    <location>
        <begin position="159"/>
        <end position="179"/>
    </location>
</feature>
<name>A0AAD3DMK0_9CHLO</name>
<protein>
    <submittedName>
        <fullName evidence="2">Uncharacterized protein</fullName>
    </submittedName>
</protein>
<organism evidence="2 3">
    <name type="scientific">Astrephomene gubernaculifera</name>
    <dbReference type="NCBI Taxonomy" id="47775"/>
    <lineage>
        <taxon>Eukaryota</taxon>
        <taxon>Viridiplantae</taxon>
        <taxon>Chlorophyta</taxon>
        <taxon>core chlorophytes</taxon>
        <taxon>Chlorophyceae</taxon>
        <taxon>CS clade</taxon>
        <taxon>Chlamydomonadales</taxon>
        <taxon>Astrephomenaceae</taxon>
        <taxon>Astrephomene</taxon>
    </lineage>
</organism>
<proteinExistence type="predicted"/>
<sequence length="374" mass="41219">GIKPPDDYQPKLLGAAGFEILRASASRSEVLPVSRHDVRVVRVVLAMLQKAAFLRRTKAPVMSAVQKRLLWRLGLNCVRPLPVHIASALIAVLVNARKDQDTLLQWARDAASRPPTPEQAALLTANNVDPAKWKNTLAAAKQIEELRLVNDGAASPFSGSSAAAAFDGQRKGPKKPTEKQLKLLERIGVRGRSIPTSSGEASALLTKKFPKDTEYRRRRRGFKPPDEDQPRLLGAVGLSLRPDSDVYPVKRPLSRHEVRAILVVLAMLRMAESDEAIPFMGRNERCRLWYLGLNCVRPLPVHIASALIAVLVNARKDLDTLLESARDAASQRPTEKQAAVLKANNVDPALWDNLLAAEREISKLGPKKYMGQQP</sequence>
<dbReference type="Proteomes" id="UP001054857">
    <property type="component" value="Unassembled WGS sequence"/>
</dbReference>
<evidence type="ECO:0000256" key="1">
    <source>
        <dbReference type="SAM" id="MobiDB-lite"/>
    </source>
</evidence>